<protein>
    <submittedName>
        <fullName evidence="1">Uncharacterized protein</fullName>
    </submittedName>
</protein>
<reference evidence="1 2" key="1">
    <citation type="journal article" date="2011" name="J. Bacteriol.">
        <title>Draft genome sequence of Methylophaga aminisulfidivorans MP T.</title>
        <authorList>
            <person name="Han G.H."/>
            <person name="Kim W."/>
            <person name="Chun J."/>
            <person name="Kim S.W."/>
        </authorList>
    </citation>
    <scope>NUCLEOTIDE SEQUENCE [LARGE SCALE GENOMIC DNA]</scope>
    <source>
        <strain evidence="2">MP(T)</strain>
    </source>
</reference>
<comment type="caution">
    <text evidence="1">The sequence shown here is derived from an EMBL/GenBank/DDBJ whole genome shotgun (WGS) entry which is preliminary data.</text>
</comment>
<dbReference type="AlphaFoldDB" id="F5T245"/>
<dbReference type="Proteomes" id="UP000003544">
    <property type="component" value="Unassembled WGS sequence"/>
</dbReference>
<organism evidence="1 2">
    <name type="scientific">Methylophaga aminisulfidivorans MP</name>
    <dbReference type="NCBI Taxonomy" id="1026882"/>
    <lineage>
        <taxon>Bacteria</taxon>
        <taxon>Pseudomonadati</taxon>
        <taxon>Pseudomonadota</taxon>
        <taxon>Gammaproteobacteria</taxon>
        <taxon>Thiotrichales</taxon>
        <taxon>Piscirickettsiaceae</taxon>
        <taxon>Methylophaga</taxon>
    </lineage>
</organism>
<dbReference type="EMBL" id="AFIG01000003">
    <property type="protein sequence ID" value="EGL53569.1"/>
    <property type="molecule type" value="Genomic_DNA"/>
</dbReference>
<keyword evidence="2" id="KW-1185">Reference proteome</keyword>
<sequence>MGRAVSVYMPGRLRTGSSPVKTSMADALYVFVIIEIST</sequence>
<evidence type="ECO:0000313" key="2">
    <source>
        <dbReference type="Proteomes" id="UP000003544"/>
    </source>
</evidence>
<name>F5T245_9GAMM</name>
<dbReference type="STRING" id="1026882.MAMP_01311"/>
<accession>F5T245</accession>
<evidence type="ECO:0000313" key="1">
    <source>
        <dbReference type="EMBL" id="EGL53569.1"/>
    </source>
</evidence>
<proteinExistence type="predicted"/>
<gene>
    <name evidence="1" type="ORF">MAMP_01311</name>
</gene>